<protein>
    <submittedName>
        <fullName evidence="3">Uncharacterized protein</fullName>
    </submittedName>
</protein>
<feature type="region of interest" description="Disordered" evidence="1">
    <location>
        <begin position="292"/>
        <end position="369"/>
    </location>
</feature>
<proteinExistence type="predicted"/>
<dbReference type="Gene3D" id="2.40.128.260">
    <property type="entry name" value="Type IV secretion system, VirB10/TraB/TrbI"/>
    <property type="match status" value="1"/>
</dbReference>
<dbReference type="EMBL" id="OMOD01000142">
    <property type="protein sequence ID" value="SPF43180.1"/>
    <property type="molecule type" value="Genomic_DNA"/>
</dbReference>
<feature type="compositionally biased region" description="Pro residues" evidence="1">
    <location>
        <begin position="308"/>
        <end position="317"/>
    </location>
</feature>
<keyword evidence="2" id="KW-1133">Transmembrane helix</keyword>
<gene>
    <name evidence="3" type="ORF">SBA1_480050</name>
</gene>
<evidence type="ECO:0000313" key="4">
    <source>
        <dbReference type="Proteomes" id="UP000238701"/>
    </source>
</evidence>
<organism evidence="3 4">
    <name type="scientific">Candidatus Sulfotelmatobacter kueseliae</name>
    <dbReference type="NCBI Taxonomy" id="2042962"/>
    <lineage>
        <taxon>Bacteria</taxon>
        <taxon>Pseudomonadati</taxon>
        <taxon>Acidobacteriota</taxon>
        <taxon>Terriglobia</taxon>
        <taxon>Terriglobales</taxon>
        <taxon>Candidatus Korobacteraceae</taxon>
        <taxon>Candidatus Sulfotelmatobacter</taxon>
    </lineage>
</organism>
<dbReference type="OrthoDB" id="99006at2"/>
<sequence>MLCSLPIRQTASSTSTSFANNTAHQKWMLPAIVAVVLFAALNCLAQDPAQDQDKDQPQASQQPNSQPAPTQAATNFSTVTIPGGTRIALVLTQPIQTRYIHRGDDIYAQINSPVSSGNEVVIPVGTFVQGKVDKLERQGGRGEIRLQSMSITFPDGYVIPITDPALLVTDEGYALKDPGSRRAAGVFALPAAGAGLGALIGYGVANKQPGTITASIPSGCVGPPPGCVSSSMTVPAHPGMSIGIGAGVGAAAGMIASLFVLTGTHNFFLDVGTPVEMTLQHSVSLQQNEVANAVQQSEQHPVEEQPVAPRPLPPSTPATPTDHGTCWTPGTPGTPPTVIPGPPGPDGIPGPSTIIPGTPPTPGTPYPCP</sequence>
<keyword evidence="2" id="KW-0812">Transmembrane</keyword>
<evidence type="ECO:0000313" key="3">
    <source>
        <dbReference type="EMBL" id="SPF43180.1"/>
    </source>
</evidence>
<feature type="compositionally biased region" description="Pro residues" evidence="1">
    <location>
        <begin position="332"/>
        <end position="348"/>
    </location>
</feature>
<feature type="transmembrane region" description="Helical" evidence="2">
    <location>
        <begin position="240"/>
        <end position="261"/>
    </location>
</feature>
<dbReference type="Proteomes" id="UP000238701">
    <property type="component" value="Unassembled WGS sequence"/>
</dbReference>
<dbReference type="InterPro" id="IPR042217">
    <property type="entry name" value="T4SS_VirB10/TrbI"/>
</dbReference>
<reference evidence="4" key="1">
    <citation type="submission" date="2018-02" db="EMBL/GenBank/DDBJ databases">
        <authorList>
            <person name="Hausmann B."/>
        </authorList>
    </citation>
    <scope>NUCLEOTIDE SEQUENCE [LARGE SCALE GENOMIC DNA]</scope>
    <source>
        <strain evidence="4">Peat soil MAG SbA1</strain>
    </source>
</reference>
<accession>A0A2U3KUA6</accession>
<evidence type="ECO:0000256" key="2">
    <source>
        <dbReference type="SAM" id="Phobius"/>
    </source>
</evidence>
<feature type="region of interest" description="Disordered" evidence="1">
    <location>
        <begin position="48"/>
        <end position="72"/>
    </location>
</feature>
<name>A0A2U3KUA6_9BACT</name>
<feature type="transmembrane region" description="Helical" evidence="2">
    <location>
        <begin position="27"/>
        <end position="45"/>
    </location>
</feature>
<feature type="transmembrane region" description="Helical" evidence="2">
    <location>
        <begin position="183"/>
        <end position="205"/>
    </location>
</feature>
<feature type="compositionally biased region" description="Pro residues" evidence="1">
    <location>
        <begin position="357"/>
        <end position="369"/>
    </location>
</feature>
<keyword evidence="2" id="KW-0472">Membrane</keyword>
<dbReference type="AlphaFoldDB" id="A0A2U3KUA6"/>
<feature type="compositionally biased region" description="Low complexity" evidence="1">
    <location>
        <begin position="57"/>
        <end position="72"/>
    </location>
</feature>
<evidence type="ECO:0000256" key="1">
    <source>
        <dbReference type="SAM" id="MobiDB-lite"/>
    </source>
</evidence>